<reference evidence="2 3" key="1">
    <citation type="journal article" date="2018" name="Mol. Plant">
        <title>The genome of Artemisia annua provides insight into the evolution of Asteraceae family and artemisinin biosynthesis.</title>
        <authorList>
            <person name="Shen Q."/>
            <person name="Zhang L."/>
            <person name="Liao Z."/>
            <person name="Wang S."/>
            <person name="Yan T."/>
            <person name="Shi P."/>
            <person name="Liu M."/>
            <person name="Fu X."/>
            <person name="Pan Q."/>
            <person name="Wang Y."/>
            <person name="Lv Z."/>
            <person name="Lu X."/>
            <person name="Zhang F."/>
            <person name="Jiang W."/>
            <person name="Ma Y."/>
            <person name="Chen M."/>
            <person name="Hao X."/>
            <person name="Li L."/>
            <person name="Tang Y."/>
            <person name="Lv G."/>
            <person name="Zhou Y."/>
            <person name="Sun X."/>
            <person name="Brodelius P.E."/>
            <person name="Rose J.K.C."/>
            <person name="Tang K."/>
        </authorList>
    </citation>
    <scope>NUCLEOTIDE SEQUENCE [LARGE SCALE GENOMIC DNA]</scope>
    <source>
        <strain evidence="3">cv. Huhao1</strain>
        <tissue evidence="2">Leaf</tissue>
    </source>
</reference>
<keyword evidence="3" id="KW-1185">Reference proteome</keyword>
<evidence type="ECO:0000313" key="2">
    <source>
        <dbReference type="EMBL" id="PWA81344.1"/>
    </source>
</evidence>
<proteinExistence type="predicted"/>
<name>A0A2U1P6G8_ARTAN</name>
<dbReference type="Proteomes" id="UP000245207">
    <property type="component" value="Unassembled WGS sequence"/>
</dbReference>
<feature type="region of interest" description="Disordered" evidence="1">
    <location>
        <begin position="1"/>
        <end position="23"/>
    </location>
</feature>
<dbReference type="EMBL" id="PKPP01001601">
    <property type="protein sequence ID" value="PWA81344.1"/>
    <property type="molecule type" value="Genomic_DNA"/>
</dbReference>
<dbReference type="AlphaFoldDB" id="A0A2U1P6G8"/>
<organism evidence="2 3">
    <name type="scientific">Artemisia annua</name>
    <name type="common">Sweet wormwood</name>
    <dbReference type="NCBI Taxonomy" id="35608"/>
    <lineage>
        <taxon>Eukaryota</taxon>
        <taxon>Viridiplantae</taxon>
        <taxon>Streptophyta</taxon>
        <taxon>Embryophyta</taxon>
        <taxon>Tracheophyta</taxon>
        <taxon>Spermatophyta</taxon>
        <taxon>Magnoliopsida</taxon>
        <taxon>eudicotyledons</taxon>
        <taxon>Gunneridae</taxon>
        <taxon>Pentapetalae</taxon>
        <taxon>asterids</taxon>
        <taxon>campanulids</taxon>
        <taxon>Asterales</taxon>
        <taxon>Asteraceae</taxon>
        <taxon>Asteroideae</taxon>
        <taxon>Anthemideae</taxon>
        <taxon>Artemisiinae</taxon>
        <taxon>Artemisia</taxon>
    </lineage>
</organism>
<evidence type="ECO:0000313" key="3">
    <source>
        <dbReference type="Proteomes" id="UP000245207"/>
    </source>
</evidence>
<gene>
    <name evidence="2" type="ORF">CTI12_AA064670</name>
</gene>
<accession>A0A2U1P6G8</accession>
<evidence type="ECO:0000256" key="1">
    <source>
        <dbReference type="SAM" id="MobiDB-lite"/>
    </source>
</evidence>
<dbReference type="OrthoDB" id="693735at2759"/>
<dbReference type="PANTHER" id="PTHR38398">
    <property type="entry name" value="EXPRESSED PROTEIN"/>
    <property type="match status" value="1"/>
</dbReference>
<protein>
    <submittedName>
        <fullName evidence="2">Uncharacterized protein</fullName>
    </submittedName>
</protein>
<comment type="caution">
    <text evidence="2">The sequence shown here is derived from an EMBL/GenBank/DDBJ whole genome shotgun (WGS) entry which is preliminary data.</text>
</comment>
<sequence>MVSKVEQAKETQQQKTQNHYHNRQSVIQREMIMHCNKGNTTKFKRSTSQIEDDGVSSAILLLACIACSQ</sequence>
<dbReference type="PANTHER" id="PTHR38398:SF1">
    <property type="entry name" value="EXPRESSED PROTEIN"/>
    <property type="match status" value="1"/>
</dbReference>